<keyword evidence="2 12" id="KW-0436">Ligase</keyword>
<dbReference type="GO" id="GO:0030145">
    <property type="term" value="F:manganese ion binding"/>
    <property type="evidence" value="ECO:0007669"/>
    <property type="project" value="TreeGrafter"/>
</dbReference>
<evidence type="ECO:0000256" key="4">
    <source>
        <dbReference type="ARBA" id="ARBA00022741"/>
    </source>
</evidence>
<comment type="catalytic activity">
    <reaction evidence="8">
        <text>a 3'-end 3'-phospho-ribonucleotide-RNA + a 5'-end dephospho-ribonucleoside-RNA + GTP = a ribonucleotidyl-ribonucleotide-RNA + GMP + diphosphate</text>
        <dbReference type="Rhea" id="RHEA:68076"/>
        <dbReference type="Rhea" id="RHEA-COMP:10463"/>
        <dbReference type="Rhea" id="RHEA-COMP:13936"/>
        <dbReference type="Rhea" id="RHEA-COMP:17355"/>
        <dbReference type="ChEBI" id="CHEBI:33019"/>
        <dbReference type="ChEBI" id="CHEBI:37565"/>
        <dbReference type="ChEBI" id="CHEBI:58115"/>
        <dbReference type="ChEBI" id="CHEBI:83062"/>
        <dbReference type="ChEBI" id="CHEBI:138284"/>
        <dbReference type="ChEBI" id="CHEBI:173118"/>
        <dbReference type="EC" id="6.5.1.8"/>
    </reaction>
</comment>
<feature type="binding site" evidence="10">
    <location>
        <position position="421"/>
    </location>
    <ligand>
        <name>GMP</name>
        <dbReference type="ChEBI" id="CHEBI:58115"/>
    </ligand>
</feature>
<dbReference type="EC" id="6.5.1.8" evidence="1"/>
<keyword evidence="7 11" id="KW-0464">Manganese</keyword>
<organism evidence="12 13">
    <name type="scientific">Goodfellowiella coeruleoviolacea</name>
    <dbReference type="NCBI Taxonomy" id="334858"/>
    <lineage>
        <taxon>Bacteria</taxon>
        <taxon>Bacillati</taxon>
        <taxon>Actinomycetota</taxon>
        <taxon>Actinomycetes</taxon>
        <taxon>Pseudonocardiales</taxon>
        <taxon>Pseudonocardiaceae</taxon>
        <taxon>Goodfellowiella</taxon>
    </lineage>
</organism>
<keyword evidence="6 10" id="KW-0342">GTP-binding</keyword>
<evidence type="ECO:0000256" key="9">
    <source>
        <dbReference type="PIRSR" id="PIRSR601233-1"/>
    </source>
</evidence>
<keyword evidence="3 11" id="KW-0479">Metal-binding</keyword>
<dbReference type="GO" id="GO:0003909">
    <property type="term" value="F:DNA ligase activity"/>
    <property type="evidence" value="ECO:0007669"/>
    <property type="project" value="TreeGrafter"/>
</dbReference>
<dbReference type="InterPro" id="IPR036025">
    <property type="entry name" value="RtcB-like_sf"/>
</dbReference>
<feature type="binding site" evidence="11">
    <location>
        <position position="207"/>
    </location>
    <ligand>
        <name>Mn(2+)</name>
        <dbReference type="ChEBI" id="CHEBI:29035"/>
        <label>2</label>
    </ligand>
</feature>
<feature type="binding site" evidence="11">
    <location>
        <position position="190"/>
    </location>
    <ligand>
        <name>Mn(2+)</name>
        <dbReference type="ChEBI" id="CHEBI:29035"/>
        <label>1</label>
    </ligand>
</feature>
<gene>
    <name evidence="12" type="ORF">LX83_005240</name>
</gene>
<evidence type="ECO:0000256" key="6">
    <source>
        <dbReference type="ARBA" id="ARBA00023134"/>
    </source>
</evidence>
<keyword evidence="5" id="KW-0692">RNA repair</keyword>
<reference evidence="12" key="1">
    <citation type="submission" date="2022-06" db="EMBL/GenBank/DDBJ databases">
        <title>Genomic Encyclopedia of Archaeal and Bacterial Type Strains, Phase II (KMG-II): from individual species to whole genera.</title>
        <authorList>
            <person name="Goeker M."/>
        </authorList>
    </citation>
    <scope>NUCLEOTIDE SEQUENCE</scope>
    <source>
        <strain evidence="12">DSM 43935</strain>
    </source>
</reference>
<evidence type="ECO:0000256" key="8">
    <source>
        <dbReference type="ARBA" id="ARBA00047746"/>
    </source>
</evidence>
<evidence type="ECO:0000313" key="12">
    <source>
        <dbReference type="EMBL" id="MCP2168362.1"/>
    </source>
</evidence>
<dbReference type="PANTHER" id="PTHR43749:SF2">
    <property type="entry name" value="RNA-SPLICING LIGASE RTCB"/>
    <property type="match status" value="1"/>
</dbReference>
<feature type="binding site" evidence="10">
    <location>
        <begin position="327"/>
        <end position="330"/>
    </location>
    <ligand>
        <name>GMP</name>
        <dbReference type="ChEBI" id="CHEBI:58115"/>
    </ligand>
</feature>
<feature type="binding site" evidence="10">
    <location>
        <begin position="189"/>
        <end position="193"/>
    </location>
    <ligand>
        <name>GMP</name>
        <dbReference type="ChEBI" id="CHEBI:58115"/>
    </ligand>
</feature>
<feature type="binding site" evidence="10">
    <location>
        <begin position="295"/>
        <end position="296"/>
    </location>
    <ligand>
        <name>GMP</name>
        <dbReference type="ChEBI" id="CHEBI:58115"/>
    </ligand>
</feature>
<keyword evidence="13" id="KW-1185">Reference proteome</keyword>
<accession>A0AAE3GHK9</accession>
<protein>
    <recommendedName>
        <fullName evidence="1">3'-phosphate/5'-hydroxy nucleic acid ligase</fullName>
        <ecNumber evidence="1">6.5.1.8</ecNumber>
    </recommendedName>
</protein>
<dbReference type="Gene3D" id="3.90.1860.10">
    <property type="entry name" value="tRNA-splicing ligase RtcB"/>
    <property type="match status" value="1"/>
</dbReference>
<evidence type="ECO:0000256" key="3">
    <source>
        <dbReference type="ARBA" id="ARBA00022723"/>
    </source>
</evidence>
<dbReference type="GO" id="GO:0005525">
    <property type="term" value="F:GTP binding"/>
    <property type="evidence" value="ECO:0007669"/>
    <property type="project" value="UniProtKB-KW"/>
</dbReference>
<dbReference type="FunFam" id="3.90.1860.10:FF:000003">
    <property type="entry name" value="RNA-splicing ligase RtcB"/>
    <property type="match status" value="1"/>
</dbReference>
<dbReference type="GO" id="GO:0042245">
    <property type="term" value="P:RNA repair"/>
    <property type="evidence" value="ECO:0007669"/>
    <property type="project" value="UniProtKB-KW"/>
</dbReference>
<dbReference type="InterPro" id="IPR001233">
    <property type="entry name" value="RtcB"/>
</dbReference>
<name>A0AAE3GHK9_9PSEU</name>
<feature type="binding site" evidence="11">
    <location>
        <position position="105"/>
    </location>
    <ligand>
        <name>Mn(2+)</name>
        <dbReference type="ChEBI" id="CHEBI:29035"/>
        <label>1</label>
    </ligand>
</feature>
<dbReference type="GO" id="GO:0006396">
    <property type="term" value="P:RNA processing"/>
    <property type="evidence" value="ECO:0007669"/>
    <property type="project" value="InterPro"/>
</dbReference>
<dbReference type="AlphaFoldDB" id="A0AAE3GHK9"/>
<sequence>MTPVAHRFLFSVRLRENRTPGSGCPPSLAAMAPNIVPGKHVDIHLWTRPETVEPVAMQQLHNIAALPWAVKHVAVMPDVHYGKGATVGSVIAMREAVSPAAVGVDIGCGMAAVRTSLRAEDLPDDLGRIRSALESVVPVGFHQHQDPAFDQRDASDWDSFWRGFDNLTPVVRDKVDRALRQMGTLGGGNHFLEICLDTTDQVWVMLHSGSRNIGNELAKYHIEVARKLAHNDELPDPDLAVFLAGTPEMAAYRHDLYWAQDYARRNRAVMLRLATEVLRARFPHVQFDEPISCHHNYVAEETHFGEEVLVTRKGAIRAGRGDLGIIPGSMGTASYIVRGLGNPDSFESASHGAGRRMSRNAARKRFTAEDLAAQTAGVECRKDSGVVDEIPAAYKDIDEVIANQTDLIEVVAKLKQVVCVKG</sequence>
<dbReference type="PANTHER" id="PTHR43749">
    <property type="entry name" value="RNA-SPLICING LIGASE RTCB"/>
    <property type="match status" value="1"/>
</dbReference>
<evidence type="ECO:0000256" key="5">
    <source>
        <dbReference type="ARBA" id="ARBA00022800"/>
    </source>
</evidence>
<dbReference type="SUPFAM" id="SSF103365">
    <property type="entry name" value="Hypothetical protein PH1602"/>
    <property type="match status" value="1"/>
</dbReference>
<dbReference type="Proteomes" id="UP001206128">
    <property type="component" value="Unassembled WGS sequence"/>
</dbReference>
<dbReference type="GO" id="GO:0170057">
    <property type="term" value="F:RNA ligase (GTP) activity"/>
    <property type="evidence" value="ECO:0007669"/>
    <property type="project" value="UniProtKB-EC"/>
</dbReference>
<dbReference type="Pfam" id="PF01139">
    <property type="entry name" value="RtcB"/>
    <property type="match status" value="1"/>
</dbReference>
<evidence type="ECO:0000256" key="1">
    <source>
        <dbReference type="ARBA" id="ARBA00012726"/>
    </source>
</evidence>
<comment type="caution">
    <text evidence="12">The sequence shown here is derived from an EMBL/GenBank/DDBJ whole genome shotgun (WGS) entry which is preliminary data.</text>
</comment>
<evidence type="ECO:0000256" key="11">
    <source>
        <dbReference type="PIRSR" id="PIRSR601233-3"/>
    </source>
</evidence>
<feature type="binding site" evidence="10">
    <location>
        <position position="334"/>
    </location>
    <ligand>
        <name>GMP</name>
        <dbReference type="ChEBI" id="CHEBI:58115"/>
    </ligand>
</feature>
<evidence type="ECO:0000256" key="2">
    <source>
        <dbReference type="ARBA" id="ARBA00022598"/>
    </source>
</evidence>
<evidence type="ECO:0000313" key="13">
    <source>
        <dbReference type="Proteomes" id="UP001206128"/>
    </source>
</evidence>
<feature type="binding site" evidence="10">
    <location>
        <begin position="351"/>
        <end position="354"/>
    </location>
    <ligand>
        <name>GMP</name>
        <dbReference type="ChEBI" id="CHEBI:58115"/>
    </ligand>
</feature>
<evidence type="ECO:0000256" key="7">
    <source>
        <dbReference type="ARBA" id="ARBA00023211"/>
    </source>
</evidence>
<dbReference type="GO" id="GO:0006281">
    <property type="term" value="P:DNA repair"/>
    <property type="evidence" value="ECO:0007669"/>
    <property type="project" value="TreeGrafter"/>
</dbReference>
<proteinExistence type="predicted"/>
<comment type="cofactor">
    <cofactor evidence="11">
        <name>Mn(2+)</name>
        <dbReference type="ChEBI" id="CHEBI:29035"/>
    </cofactor>
    <text evidence="11">Binds 2 manganese ions per subunit.</text>
</comment>
<dbReference type="InterPro" id="IPR052915">
    <property type="entry name" value="RtcB-like"/>
</dbReference>
<evidence type="ECO:0000256" key="10">
    <source>
        <dbReference type="PIRSR" id="PIRSR601233-2"/>
    </source>
</evidence>
<feature type="binding site" evidence="11">
    <location>
        <position position="295"/>
    </location>
    <ligand>
        <name>Mn(2+)</name>
        <dbReference type="ChEBI" id="CHEBI:29035"/>
        <label>2</label>
    </ligand>
</feature>
<dbReference type="EMBL" id="JAMTCK010000013">
    <property type="protein sequence ID" value="MCP2168362.1"/>
    <property type="molecule type" value="Genomic_DNA"/>
</dbReference>
<feature type="active site" description="GMP-histidine intermediate" evidence="9">
    <location>
        <position position="351"/>
    </location>
</feature>
<keyword evidence="4 10" id="KW-0547">Nucleotide-binding</keyword>